<keyword evidence="9 13" id="KW-0520">NAD</keyword>
<dbReference type="InterPro" id="IPR036188">
    <property type="entry name" value="FAD/NAD-bd_sf"/>
</dbReference>
<evidence type="ECO:0000256" key="10">
    <source>
        <dbReference type="ARBA" id="ARBA00023157"/>
    </source>
</evidence>
<dbReference type="InterPro" id="IPR016156">
    <property type="entry name" value="FAD/NAD-linked_Rdtase_dimer_sf"/>
</dbReference>
<dbReference type="PRINTS" id="PR00411">
    <property type="entry name" value="PNDRDTASEI"/>
</dbReference>
<evidence type="ECO:0000259" key="15">
    <source>
        <dbReference type="Pfam" id="PF07992"/>
    </source>
</evidence>
<dbReference type="NCBIfam" id="TIGR01350">
    <property type="entry name" value="lipoamide_DH"/>
    <property type="match status" value="1"/>
</dbReference>
<evidence type="ECO:0000256" key="5">
    <source>
        <dbReference type="ARBA" id="ARBA00022490"/>
    </source>
</evidence>
<comment type="similarity">
    <text evidence="2 13">Belongs to the class-I pyridine nucleotide-disulfide oxidoreductase family.</text>
</comment>
<dbReference type="PROSITE" id="PS00076">
    <property type="entry name" value="PYRIDINE_REDOX_1"/>
    <property type="match status" value="1"/>
</dbReference>
<dbReference type="Pfam" id="PF07992">
    <property type="entry name" value="Pyr_redox_2"/>
    <property type="match status" value="1"/>
</dbReference>
<dbReference type="PRINTS" id="PR00368">
    <property type="entry name" value="FADPNR"/>
</dbReference>
<feature type="domain" description="Pyridine nucleotide-disulphide oxidoreductase dimerisation" evidence="14">
    <location>
        <begin position="347"/>
        <end position="454"/>
    </location>
</feature>
<dbReference type="InterPro" id="IPR001100">
    <property type="entry name" value="Pyr_nuc-diS_OxRdtase"/>
</dbReference>
<accession>A0ABQ3UIV4</accession>
<evidence type="ECO:0000256" key="3">
    <source>
        <dbReference type="ARBA" id="ARBA00012608"/>
    </source>
</evidence>
<keyword evidence="10" id="KW-1015">Disulfide bond</keyword>
<dbReference type="PANTHER" id="PTHR22912">
    <property type="entry name" value="DISULFIDE OXIDOREDUCTASE"/>
    <property type="match status" value="1"/>
</dbReference>
<dbReference type="RefSeq" id="WP_201369476.1">
    <property type="nucleotide sequence ID" value="NZ_BNJG01000001.1"/>
</dbReference>
<evidence type="ECO:0000256" key="9">
    <source>
        <dbReference type="ARBA" id="ARBA00023027"/>
    </source>
</evidence>
<dbReference type="Pfam" id="PF02852">
    <property type="entry name" value="Pyr_redox_dim"/>
    <property type="match status" value="1"/>
</dbReference>
<dbReference type="InterPro" id="IPR050151">
    <property type="entry name" value="Class-I_Pyr_Nuc-Dis_Oxidored"/>
</dbReference>
<name>A0ABQ3UIV4_9CHLR</name>
<dbReference type="SUPFAM" id="SSF55424">
    <property type="entry name" value="FAD/NAD-linked reductases, dimerisation (C-terminal) domain"/>
    <property type="match status" value="1"/>
</dbReference>
<dbReference type="InterPro" id="IPR006258">
    <property type="entry name" value="Lipoamide_DH"/>
</dbReference>
<keyword evidence="17" id="KW-1185">Reference proteome</keyword>
<gene>
    <name evidence="16" type="primary">acoL</name>
    <name evidence="16" type="ORF">KSB_10650</name>
</gene>
<dbReference type="PANTHER" id="PTHR22912:SF217">
    <property type="entry name" value="DIHYDROLIPOYL DEHYDROGENASE"/>
    <property type="match status" value="1"/>
</dbReference>
<dbReference type="Proteomes" id="UP000654345">
    <property type="component" value="Unassembled WGS sequence"/>
</dbReference>
<dbReference type="PIRSF" id="PIRSF000350">
    <property type="entry name" value="Mercury_reductase_MerA"/>
    <property type="match status" value="1"/>
</dbReference>
<comment type="caution">
    <text evidence="16">The sequence shown here is derived from an EMBL/GenBank/DDBJ whole genome shotgun (WGS) entry which is preliminary data.</text>
</comment>
<evidence type="ECO:0000256" key="7">
    <source>
        <dbReference type="ARBA" id="ARBA00022827"/>
    </source>
</evidence>
<keyword evidence="5" id="KW-0963">Cytoplasm</keyword>
<keyword evidence="7 13" id="KW-0274">FAD</keyword>
<evidence type="ECO:0000256" key="1">
    <source>
        <dbReference type="ARBA" id="ARBA00004496"/>
    </source>
</evidence>
<comment type="subcellular location">
    <subcellularLocation>
        <location evidence="1">Cytoplasm</location>
    </subcellularLocation>
</comment>
<evidence type="ECO:0000256" key="12">
    <source>
        <dbReference type="ARBA" id="ARBA00049187"/>
    </source>
</evidence>
<evidence type="ECO:0000256" key="8">
    <source>
        <dbReference type="ARBA" id="ARBA00023002"/>
    </source>
</evidence>
<dbReference type="SUPFAM" id="SSF51905">
    <property type="entry name" value="FAD/NAD(P)-binding domain"/>
    <property type="match status" value="1"/>
</dbReference>
<evidence type="ECO:0000256" key="11">
    <source>
        <dbReference type="ARBA" id="ARBA00023284"/>
    </source>
</evidence>
<feature type="domain" description="FAD/NAD(P)-binding" evidence="15">
    <location>
        <begin position="6"/>
        <end position="328"/>
    </location>
</feature>
<evidence type="ECO:0000256" key="6">
    <source>
        <dbReference type="ARBA" id="ARBA00022630"/>
    </source>
</evidence>
<keyword evidence="11 13" id="KW-0676">Redox-active center</keyword>
<comment type="catalytic activity">
    <reaction evidence="12 13">
        <text>N(6)-[(R)-dihydrolipoyl]-L-lysyl-[protein] + NAD(+) = N(6)-[(R)-lipoyl]-L-lysyl-[protein] + NADH + H(+)</text>
        <dbReference type="Rhea" id="RHEA:15045"/>
        <dbReference type="Rhea" id="RHEA-COMP:10474"/>
        <dbReference type="Rhea" id="RHEA-COMP:10475"/>
        <dbReference type="ChEBI" id="CHEBI:15378"/>
        <dbReference type="ChEBI" id="CHEBI:57540"/>
        <dbReference type="ChEBI" id="CHEBI:57945"/>
        <dbReference type="ChEBI" id="CHEBI:83099"/>
        <dbReference type="ChEBI" id="CHEBI:83100"/>
        <dbReference type="EC" id="1.8.1.4"/>
    </reaction>
</comment>
<dbReference type="InterPro" id="IPR004099">
    <property type="entry name" value="Pyr_nucl-diS_OxRdtase_dimer"/>
</dbReference>
<proteinExistence type="inferred from homology"/>
<keyword evidence="8 13" id="KW-0560">Oxidoreductase</keyword>
<dbReference type="Gene3D" id="3.50.50.60">
    <property type="entry name" value="FAD/NAD(P)-binding domain"/>
    <property type="match status" value="2"/>
</dbReference>
<dbReference type="InterPro" id="IPR023753">
    <property type="entry name" value="FAD/NAD-binding_dom"/>
</dbReference>
<evidence type="ECO:0000256" key="13">
    <source>
        <dbReference type="RuleBase" id="RU003692"/>
    </source>
</evidence>
<evidence type="ECO:0000256" key="2">
    <source>
        <dbReference type="ARBA" id="ARBA00007532"/>
    </source>
</evidence>
<dbReference type="EMBL" id="BNJG01000001">
    <property type="protein sequence ID" value="GHO52590.1"/>
    <property type="molecule type" value="Genomic_DNA"/>
</dbReference>
<organism evidence="16 17">
    <name type="scientific">Ktedonobacter robiniae</name>
    <dbReference type="NCBI Taxonomy" id="2778365"/>
    <lineage>
        <taxon>Bacteria</taxon>
        <taxon>Bacillati</taxon>
        <taxon>Chloroflexota</taxon>
        <taxon>Ktedonobacteria</taxon>
        <taxon>Ktedonobacterales</taxon>
        <taxon>Ktedonobacteraceae</taxon>
        <taxon>Ktedonobacter</taxon>
    </lineage>
</organism>
<evidence type="ECO:0000313" key="17">
    <source>
        <dbReference type="Proteomes" id="UP000654345"/>
    </source>
</evidence>
<dbReference type="EC" id="1.8.1.4" evidence="3 13"/>
<keyword evidence="6 13" id="KW-0285">Flavoprotein</keyword>
<comment type="miscellaneous">
    <text evidence="13">The active site is a redox-active disulfide bond.</text>
</comment>
<protein>
    <recommendedName>
        <fullName evidence="4 13">Dihydrolipoyl dehydrogenase</fullName>
        <ecNumber evidence="3 13">1.8.1.4</ecNumber>
    </recommendedName>
</protein>
<dbReference type="InterPro" id="IPR012999">
    <property type="entry name" value="Pyr_OxRdtase_I_AS"/>
</dbReference>
<evidence type="ECO:0000259" key="14">
    <source>
        <dbReference type="Pfam" id="PF02852"/>
    </source>
</evidence>
<reference evidence="16 17" key="1">
    <citation type="journal article" date="2021" name="Int. J. Syst. Evol. Microbiol.">
        <title>Reticulibacter mediterranei gen. nov., sp. nov., within the new family Reticulibacteraceae fam. nov., and Ktedonospora formicarum gen. nov., sp. nov., Ktedonobacter robiniae sp. nov., Dictyobacter formicarum sp. nov. and Dictyobacter arantiisoli sp. nov., belonging to the class Ktedonobacteria.</title>
        <authorList>
            <person name="Yabe S."/>
            <person name="Zheng Y."/>
            <person name="Wang C.M."/>
            <person name="Sakai Y."/>
            <person name="Abe K."/>
            <person name="Yokota A."/>
            <person name="Donadio S."/>
            <person name="Cavaletti L."/>
            <person name="Monciardini P."/>
        </authorList>
    </citation>
    <scope>NUCLEOTIDE SEQUENCE [LARGE SCALE GENOMIC DNA]</scope>
    <source>
        <strain evidence="16 17">SOSP1-30</strain>
    </source>
</reference>
<dbReference type="Gene3D" id="3.30.390.30">
    <property type="match status" value="1"/>
</dbReference>
<sequence length="474" mass="50601">MSDKHYDVAVIGAGPGGYVAAIRAAQLGAKVAIVEKQYMGGTCLNVGCIPSKAMLHVAEVLHSMESVGDLGIELGQAPTFHMPKAVAFKDKVVKRMTSGVGSLMKANNIDVYDGLGIIDASRRVSVQKGNGSHEEFQAEKIILATGSVPLMPPMPGIDGRNVINSDTCWNLPAVPESVICVGGGVIGIELACMFNAIGSKVTVLEMLPNVLAPVDEEVRRLLVRILSKRGINIVTNAKVESIEDDSKLKQVKTTSDKGEQTFSGEYVLMAVSRRTSTGGLEHLIEQGLDMDRGRVRVNEKMETNLPGIYAIGDLTKGAGLAHVASAEGETAADNAMGHDSSMNYDVVPNPIYTFPEIAFVGLTEAQAKEKDPEARVERFPWVAIGKAVAIGETDGFTKVIRGKYGEILGAHIIGPDATNLISEFSIAMRGELTVDEIIETIHPHPTLSEGIREAVLAVEGRPIHIGPKQPARVR</sequence>
<comment type="cofactor">
    <cofactor evidence="13">
        <name>FAD</name>
        <dbReference type="ChEBI" id="CHEBI:57692"/>
    </cofactor>
    <text evidence="13">Binds 1 FAD per subunit.</text>
</comment>
<evidence type="ECO:0000313" key="16">
    <source>
        <dbReference type="EMBL" id="GHO52590.1"/>
    </source>
</evidence>
<evidence type="ECO:0000256" key="4">
    <source>
        <dbReference type="ARBA" id="ARBA00016961"/>
    </source>
</evidence>